<feature type="transmembrane region" description="Helical" evidence="1">
    <location>
        <begin position="58"/>
        <end position="82"/>
    </location>
</feature>
<evidence type="ECO:0000259" key="2">
    <source>
        <dbReference type="SMART" id="SM00014"/>
    </source>
</evidence>
<dbReference type="Proteomes" id="UP000250796">
    <property type="component" value="Chromosome MESINF"/>
</dbReference>
<keyword evidence="1" id="KW-0472">Membrane</keyword>
<evidence type="ECO:0000313" key="3">
    <source>
        <dbReference type="EMBL" id="SSC12451.1"/>
    </source>
</evidence>
<gene>
    <name evidence="3" type="ORF">MESINF_1002</name>
</gene>
<organism evidence="3 4">
    <name type="scientific">Mesotoga infera</name>
    <dbReference type="NCBI Taxonomy" id="1236046"/>
    <lineage>
        <taxon>Bacteria</taxon>
        <taxon>Thermotogati</taxon>
        <taxon>Thermotogota</taxon>
        <taxon>Thermotogae</taxon>
        <taxon>Kosmotogales</taxon>
        <taxon>Kosmotogaceae</taxon>
        <taxon>Mesotoga</taxon>
    </lineage>
</organism>
<dbReference type="Gene3D" id="1.20.144.10">
    <property type="entry name" value="Phosphatidic acid phosphatase type 2/haloperoxidase"/>
    <property type="match status" value="1"/>
</dbReference>
<name>A0A7Z7PN19_9BACT</name>
<keyword evidence="1" id="KW-0812">Transmembrane</keyword>
<keyword evidence="4" id="KW-1185">Reference proteome</keyword>
<dbReference type="InterPro" id="IPR036938">
    <property type="entry name" value="PAP2/HPO_sf"/>
</dbReference>
<evidence type="ECO:0000256" key="1">
    <source>
        <dbReference type="SAM" id="Phobius"/>
    </source>
</evidence>
<dbReference type="RefSeq" id="WP_169698770.1">
    <property type="nucleotide sequence ID" value="NZ_LS974202.1"/>
</dbReference>
<protein>
    <submittedName>
        <fullName evidence="3">Phosphoesterase PA-phosphatase related protein</fullName>
    </submittedName>
</protein>
<accession>A0A7Z7PN19</accession>
<reference evidence="3 4" key="1">
    <citation type="submission" date="2017-01" db="EMBL/GenBank/DDBJ databases">
        <authorList>
            <person name="Erauso G."/>
        </authorList>
    </citation>
    <scope>NUCLEOTIDE SEQUENCE [LARGE SCALE GENOMIC DNA]</scope>
    <source>
        <strain evidence="3">MESINF1</strain>
    </source>
</reference>
<feature type="transmembrane region" description="Helical" evidence="1">
    <location>
        <begin position="102"/>
        <end position="119"/>
    </location>
</feature>
<dbReference type="SMART" id="SM00014">
    <property type="entry name" value="acidPPc"/>
    <property type="match status" value="1"/>
</dbReference>
<dbReference type="SUPFAM" id="SSF48317">
    <property type="entry name" value="Acid phosphatase/Vanadium-dependent haloperoxidase"/>
    <property type="match status" value="1"/>
</dbReference>
<dbReference type="AlphaFoldDB" id="A0A7Z7PN19"/>
<dbReference type="Pfam" id="PF01569">
    <property type="entry name" value="PAP2"/>
    <property type="match status" value="1"/>
</dbReference>
<dbReference type="KEGG" id="minf:MESINF_1002"/>
<feature type="transmembrane region" description="Helical" evidence="1">
    <location>
        <begin position="27"/>
        <end position="51"/>
    </location>
</feature>
<proteinExistence type="predicted"/>
<evidence type="ECO:0000313" key="4">
    <source>
        <dbReference type="Proteomes" id="UP000250796"/>
    </source>
</evidence>
<sequence length="184" mass="21056">MWHGLNGLELSLMNWLVSPIEGAFMDLLMSFFLFLARGSLVWILLTVFLFFDKRYRRTGYLTSAGLAIALLLSFVILKPILARTRPFLLLEGYSLIFPMPETYSFPSSQVTVAFAYVVMTWKSVKSLRIPVLTIASLVSLSKIYVYFNYFSDVVAGVFLGVFCGWFAVKLFEKYTVVRPELPER</sequence>
<feature type="transmembrane region" description="Helical" evidence="1">
    <location>
        <begin position="153"/>
        <end position="171"/>
    </location>
</feature>
<feature type="domain" description="Phosphatidic acid phosphatase type 2/haloperoxidase" evidence="2">
    <location>
        <begin position="58"/>
        <end position="168"/>
    </location>
</feature>
<dbReference type="EMBL" id="LS974202">
    <property type="protein sequence ID" value="SSC12451.1"/>
    <property type="molecule type" value="Genomic_DNA"/>
</dbReference>
<keyword evidence="1" id="KW-1133">Transmembrane helix</keyword>
<dbReference type="InterPro" id="IPR000326">
    <property type="entry name" value="PAP2/HPO"/>
</dbReference>